<comment type="caution">
    <text evidence="2">The sequence shown here is derived from an EMBL/GenBank/DDBJ whole genome shotgun (WGS) entry which is preliminary data.</text>
</comment>
<proteinExistence type="predicted"/>
<dbReference type="STRING" id="394096.DB31_0823"/>
<sequence length="47" mass="4265">MGRGPCGMEAGGCLAGRGSGGGLAEGLTSSGSSGGSAGIRPRNGCPL</sequence>
<dbReference type="AlphaFoldDB" id="A0A085WF87"/>
<feature type="region of interest" description="Disordered" evidence="1">
    <location>
        <begin position="24"/>
        <end position="47"/>
    </location>
</feature>
<evidence type="ECO:0000256" key="1">
    <source>
        <dbReference type="SAM" id="MobiDB-lite"/>
    </source>
</evidence>
<accession>A0A085WF87</accession>
<name>A0A085WF87_9BACT</name>
<protein>
    <submittedName>
        <fullName evidence="2">Uncharacterized protein</fullName>
    </submittedName>
</protein>
<gene>
    <name evidence="2" type="ORF">DB31_0823</name>
</gene>
<keyword evidence="3" id="KW-1185">Reference proteome</keyword>
<organism evidence="2 3">
    <name type="scientific">Hyalangium minutum</name>
    <dbReference type="NCBI Taxonomy" id="394096"/>
    <lineage>
        <taxon>Bacteria</taxon>
        <taxon>Pseudomonadati</taxon>
        <taxon>Myxococcota</taxon>
        <taxon>Myxococcia</taxon>
        <taxon>Myxococcales</taxon>
        <taxon>Cystobacterineae</taxon>
        <taxon>Archangiaceae</taxon>
        <taxon>Hyalangium</taxon>
    </lineage>
</organism>
<dbReference type="EMBL" id="JMCB01000010">
    <property type="protein sequence ID" value="KFE66350.1"/>
    <property type="molecule type" value="Genomic_DNA"/>
</dbReference>
<evidence type="ECO:0000313" key="3">
    <source>
        <dbReference type="Proteomes" id="UP000028725"/>
    </source>
</evidence>
<dbReference type="Proteomes" id="UP000028725">
    <property type="component" value="Unassembled WGS sequence"/>
</dbReference>
<evidence type="ECO:0000313" key="2">
    <source>
        <dbReference type="EMBL" id="KFE66350.1"/>
    </source>
</evidence>
<reference evidence="2 3" key="1">
    <citation type="submission" date="2014-04" db="EMBL/GenBank/DDBJ databases">
        <title>Genome assembly of Hyalangium minutum DSM 14724.</title>
        <authorList>
            <person name="Sharma G."/>
            <person name="Subramanian S."/>
        </authorList>
    </citation>
    <scope>NUCLEOTIDE SEQUENCE [LARGE SCALE GENOMIC DNA]</scope>
    <source>
        <strain evidence="2 3">DSM 14724</strain>
    </source>
</reference>